<evidence type="ECO:0000313" key="2">
    <source>
        <dbReference type="Proteomes" id="UP000812270"/>
    </source>
</evidence>
<dbReference type="RefSeq" id="WP_217791026.1">
    <property type="nucleotide sequence ID" value="NZ_JAHSPG010000005.1"/>
</dbReference>
<dbReference type="EMBL" id="JAHSPG010000005">
    <property type="protein sequence ID" value="MBV4357381.1"/>
    <property type="molecule type" value="Genomic_DNA"/>
</dbReference>
<dbReference type="AlphaFoldDB" id="A0A9E2S733"/>
<name>A0A9E2S733_9BACT</name>
<protein>
    <submittedName>
        <fullName evidence="1">Glycosyl transferase</fullName>
    </submittedName>
</protein>
<proteinExistence type="predicted"/>
<comment type="caution">
    <text evidence="1">The sequence shown here is derived from an EMBL/GenBank/DDBJ whole genome shotgun (WGS) entry which is preliminary data.</text>
</comment>
<evidence type="ECO:0000313" key="1">
    <source>
        <dbReference type="EMBL" id="MBV4357381.1"/>
    </source>
</evidence>
<dbReference type="Proteomes" id="UP000812270">
    <property type="component" value="Unassembled WGS sequence"/>
</dbReference>
<reference evidence="1" key="1">
    <citation type="submission" date="2021-06" db="EMBL/GenBank/DDBJ databases">
        <authorList>
            <person name="Huq M.A."/>
        </authorList>
    </citation>
    <scope>NUCLEOTIDE SEQUENCE</scope>
    <source>
        <strain evidence="1">MAH-26</strain>
    </source>
</reference>
<keyword evidence="2" id="KW-1185">Reference proteome</keyword>
<organism evidence="1 2">
    <name type="scientific">Pinibacter aurantiacus</name>
    <dbReference type="NCBI Taxonomy" id="2851599"/>
    <lineage>
        <taxon>Bacteria</taxon>
        <taxon>Pseudomonadati</taxon>
        <taxon>Bacteroidota</taxon>
        <taxon>Chitinophagia</taxon>
        <taxon>Chitinophagales</taxon>
        <taxon>Chitinophagaceae</taxon>
        <taxon>Pinibacter</taxon>
    </lineage>
</organism>
<dbReference type="GO" id="GO:0016740">
    <property type="term" value="F:transferase activity"/>
    <property type="evidence" value="ECO:0007669"/>
    <property type="project" value="UniProtKB-KW"/>
</dbReference>
<gene>
    <name evidence="1" type="ORF">KTO63_09505</name>
</gene>
<accession>A0A9E2S733</accession>
<keyword evidence="1" id="KW-0808">Transferase</keyword>
<dbReference type="Pfam" id="PF13528">
    <property type="entry name" value="Glyco_trans_1_3"/>
    <property type="match status" value="1"/>
</dbReference>
<sequence length="358" mass="40522">MKILYAVQATGNGHISRATQLLPYMEKYGEVDVFLSGSNCDLATDLPVKYRSKGMSFFYNKNGGLDYLKTAGHVTTGLKRIISEVRSLPVEKYDVVINDFESITSLSCASKKVASVNFGHQASFQSSFVPRPANKEFVGETVLKNYARASQYIGLHFKRYDDFIFEPVVKKEILEASPVNNGHITVYLSAYHDEVLIKYFRQVPHVHFHVFSKQVKQKIVQDNVTFIPVQQAAFNESMIHSMGVITGAGFETPAEVMHLQKKLMVIPIKGQYEQYCNAAALEEFGVKVLQTIDETFVAHVNQWLESYTYEPVSYTNVIPEVLQHLFESYSPEKHLALNVLPDFRQVLARLGLINISFD</sequence>